<name>A0A6I4ZX57_9BACI</name>
<keyword evidence="1" id="KW-0472">Membrane</keyword>
<reference evidence="2 3" key="1">
    <citation type="submission" date="2019-11" db="EMBL/GenBank/DDBJ databases">
        <title>Genome sequences of 17 halophilic strains isolated from different environments.</title>
        <authorList>
            <person name="Furrow R.E."/>
        </authorList>
    </citation>
    <scope>NUCLEOTIDE SEQUENCE [LARGE SCALE GENOMIC DNA]</scope>
    <source>
        <strain evidence="2 3">22514_16_FS</strain>
    </source>
</reference>
<protein>
    <submittedName>
        <fullName evidence="2">Uncharacterized protein</fullName>
    </submittedName>
</protein>
<dbReference type="AlphaFoldDB" id="A0A6I4ZX57"/>
<dbReference type="EMBL" id="WMEQ01000011">
    <property type="protein sequence ID" value="MYL34765.1"/>
    <property type="molecule type" value="Genomic_DNA"/>
</dbReference>
<organism evidence="2 3">
    <name type="scientific">Pontibacillus yanchengensis</name>
    <dbReference type="NCBI Taxonomy" id="462910"/>
    <lineage>
        <taxon>Bacteria</taxon>
        <taxon>Bacillati</taxon>
        <taxon>Bacillota</taxon>
        <taxon>Bacilli</taxon>
        <taxon>Bacillales</taxon>
        <taxon>Bacillaceae</taxon>
        <taxon>Pontibacillus</taxon>
    </lineage>
</organism>
<comment type="caution">
    <text evidence="2">The sequence shown here is derived from an EMBL/GenBank/DDBJ whole genome shotgun (WGS) entry which is preliminary data.</text>
</comment>
<proteinExistence type="predicted"/>
<dbReference type="RefSeq" id="WP_160847042.1">
    <property type="nucleotide sequence ID" value="NZ_WMEQ01000011.1"/>
</dbReference>
<evidence type="ECO:0000313" key="3">
    <source>
        <dbReference type="Proteomes" id="UP000468638"/>
    </source>
</evidence>
<evidence type="ECO:0000313" key="2">
    <source>
        <dbReference type="EMBL" id="MYL34765.1"/>
    </source>
</evidence>
<evidence type="ECO:0000256" key="1">
    <source>
        <dbReference type="SAM" id="Phobius"/>
    </source>
</evidence>
<dbReference type="OrthoDB" id="2968783at2"/>
<keyword evidence="1" id="KW-1133">Transmembrane helix</keyword>
<sequence length="207" mass="23818">MRKASVGMKKLFYWNVLTILFILFWMPASNVAAATEPSEVERIKEEATLHVIGRVTTHQLVEDRSEKGEPKQKRRFTLSITQMIKSPSDLKDSDSIEVFYTYIPNWSTNQYNGSDFLDIETGDVIEIWLNKTSEGWESALGAATYEHKTYVNNRTELIPEPFANRFNRIIEERIIDGPFLPIIVLMLLVASLFIIGLLSIKQKKTPY</sequence>
<gene>
    <name evidence="2" type="ORF">GLW05_14310</name>
</gene>
<accession>A0A6I4ZX57</accession>
<keyword evidence="1" id="KW-0812">Transmembrane</keyword>
<feature type="transmembrane region" description="Helical" evidence="1">
    <location>
        <begin position="179"/>
        <end position="200"/>
    </location>
</feature>
<dbReference type="Proteomes" id="UP000468638">
    <property type="component" value="Unassembled WGS sequence"/>
</dbReference>